<dbReference type="GeneID" id="110757702"/>
<gene>
    <name evidence="3" type="primary">LOC110757702</name>
</gene>
<keyword evidence="2" id="KW-1185">Reference proteome</keyword>
<keyword evidence="1" id="KW-1133">Transmembrane helix</keyword>
<protein>
    <submittedName>
        <fullName evidence="3">Uncharacterized protein LOC110757702</fullName>
    </submittedName>
</protein>
<proteinExistence type="predicted"/>
<feature type="transmembrane region" description="Helical" evidence="1">
    <location>
        <begin position="162"/>
        <end position="183"/>
    </location>
</feature>
<evidence type="ECO:0000313" key="3">
    <source>
        <dbReference type="RefSeq" id="XP_021815092.1"/>
    </source>
</evidence>
<accession>A0A6P5SLK8</accession>
<evidence type="ECO:0000256" key="1">
    <source>
        <dbReference type="SAM" id="Phobius"/>
    </source>
</evidence>
<dbReference type="KEGG" id="pavi:110757702"/>
<keyword evidence="1" id="KW-0472">Membrane</keyword>
<keyword evidence="1" id="KW-0812">Transmembrane</keyword>
<name>A0A6P5SLK8_PRUAV</name>
<evidence type="ECO:0000313" key="2">
    <source>
        <dbReference type="Proteomes" id="UP000515124"/>
    </source>
</evidence>
<feature type="transmembrane region" description="Helical" evidence="1">
    <location>
        <begin position="103"/>
        <end position="121"/>
    </location>
</feature>
<sequence length="213" mass="23265">MQYAGVPLLISMTSPSSPPLFSLVTTIKLAFYNVLSCFWPRSEAPPVRTLACSTRIMSYRVLESRWSWSGHQAVDCLPIYLHGCQIEVQSYQSKAPLSLGKTVLGLTFQAIVGLTLASNPGQPDQDQDQPHLLALHMVGVAMVIAFAACFSAIFLTRAYPRAASLIENFGSVSAALGFFLMTSIFLSSIFIWICWLACAFSLLAFTLALTLKS</sequence>
<feature type="transmembrane region" description="Helical" evidence="1">
    <location>
        <begin position="133"/>
        <end position="155"/>
    </location>
</feature>
<dbReference type="AlphaFoldDB" id="A0A6P5SLK8"/>
<dbReference type="RefSeq" id="XP_021815092.1">
    <property type="nucleotide sequence ID" value="XM_021959400.1"/>
</dbReference>
<organism evidence="2 3">
    <name type="scientific">Prunus avium</name>
    <name type="common">Cherry</name>
    <name type="synonym">Cerasus avium</name>
    <dbReference type="NCBI Taxonomy" id="42229"/>
    <lineage>
        <taxon>Eukaryota</taxon>
        <taxon>Viridiplantae</taxon>
        <taxon>Streptophyta</taxon>
        <taxon>Embryophyta</taxon>
        <taxon>Tracheophyta</taxon>
        <taxon>Spermatophyta</taxon>
        <taxon>Magnoliopsida</taxon>
        <taxon>eudicotyledons</taxon>
        <taxon>Gunneridae</taxon>
        <taxon>Pentapetalae</taxon>
        <taxon>rosids</taxon>
        <taxon>fabids</taxon>
        <taxon>Rosales</taxon>
        <taxon>Rosaceae</taxon>
        <taxon>Amygdaloideae</taxon>
        <taxon>Amygdaleae</taxon>
        <taxon>Prunus</taxon>
    </lineage>
</organism>
<reference evidence="3" key="1">
    <citation type="submission" date="2025-08" db="UniProtKB">
        <authorList>
            <consortium name="RefSeq"/>
        </authorList>
    </citation>
    <scope>IDENTIFICATION</scope>
</reference>
<feature type="transmembrane region" description="Helical" evidence="1">
    <location>
        <begin position="20"/>
        <end position="39"/>
    </location>
</feature>
<feature type="transmembrane region" description="Helical" evidence="1">
    <location>
        <begin position="189"/>
        <end position="211"/>
    </location>
</feature>
<dbReference type="Proteomes" id="UP000515124">
    <property type="component" value="Unplaced"/>
</dbReference>